<name>A0A0Q9XZF1_9BACI</name>
<sequence>MIYNQGLLKSIQSYSEELQNLLDPRTEVHQRLVQRGMMLFREQNVYNVKFSHKKMVGNVRDVSTVAVELYFDEMERNTCSCPEAGICRHQLAPFFLRF</sequence>
<keyword evidence="1" id="KW-0862">Zinc</keyword>
<dbReference type="InterPro" id="IPR007527">
    <property type="entry name" value="Znf_SWIM"/>
</dbReference>
<dbReference type="EMBL" id="LGPB01000142">
    <property type="protein sequence ID" value="KRG08755.1"/>
    <property type="molecule type" value="Genomic_DNA"/>
</dbReference>
<protein>
    <recommendedName>
        <fullName evidence="2">SWIM-type domain-containing protein</fullName>
    </recommendedName>
</protein>
<dbReference type="AlphaFoldDB" id="A0A0Q9XZF1"/>
<keyword evidence="1" id="KW-0863">Zinc-finger</keyword>
<dbReference type="Proteomes" id="UP000053881">
    <property type="component" value="Unassembled WGS sequence"/>
</dbReference>
<evidence type="ECO:0000256" key="1">
    <source>
        <dbReference type="PROSITE-ProRule" id="PRU00325"/>
    </source>
</evidence>
<evidence type="ECO:0000313" key="3">
    <source>
        <dbReference type="EMBL" id="KRG08755.1"/>
    </source>
</evidence>
<dbReference type="PROSITE" id="PS50966">
    <property type="entry name" value="ZF_SWIM"/>
    <property type="match status" value="1"/>
</dbReference>
<keyword evidence="1" id="KW-0479">Metal-binding</keyword>
<reference evidence="3 4" key="1">
    <citation type="submission" date="2015-06" db="EMBL/GenBank/DDBJ databases">
        <title>Genome sequencing project of Bacillus galactosidilyticus PL133.</title>
        <authorList>
            <person name="Gaiero J."/>
            <person name="Nicol R."/>
            <person name="Habash M."/>
        </authorList>
    </citation>
    <scope>NUCLEOTIDE SEQUENCE [LARGE SCALE GENOMIC DNA]</scope>
    <source>
        <strain evidence="3 4">PL133</strain>
    </source>
</reference>
<accession>A0A0Q9XZF1</accession>
<evidence type="ECO:0000259" key="2">
    <source>
        <dbReference type="PROSITE" id="PS50966"/>
    </source>
</evidence>
<evidence type="ECO:0000313" key="4">
    <source>
        <dbReference type="Proteomes" id="UP000053881"/>
    </source>
</evidence>
<organism evidence="3 4">
    <name type="scientific">Lederbergia galactosidilytica</name>
    <dbReference type="NCBI Taxonomy" id="217031"/>
    <lineage>
        <taxon>Bacteria</taxon>
        <taxon>Bacillati</taxon>
        <taxon>Bacillota</taxon>
        <taxon>Bacilli</taxon>
        <taxon>Bacillales</taxon>
        <taxon>Bacillaceae</taxon>
        <taxon>Lederbergia</taxon>
    </lineage>
</organism>
<gene>
    <name evidence="3" type="ORF">ACA29_24715</name>
</gene>
<feature type="domain" description="SWIM-type" evidence="2">
    <location>
        <begin position="65"/>
        <end position="98"/>
    </location>
</feature>
<dbReference type="Pfam" id="PF04434">
    <property type="entry name" value="SWIM"/>
    <property type="match status" value="1"/>
</dbReference>
<dbReference type="GO" id="GO:0008270">
    <property type="term" value="F:zinc ion binding"/>
    <property type="evidence" value="ECO:0007669"/>
    <property type="project" value="UniProtKB-KW"/>
</dbReference>
<comment type="caution">
    <text evidence="3">The sequence shown here is derived from an EMBL/GenBank/DDBJ whole genome shotgun (WGS) entry which is preliminary data.</text>
</comment>
<proteinExistence type="predicted"/>